<evidence type="ECO:0000313" key="2">
    <source>
        <dbReference type="Proteomes" id="UP001597493"/>
    </source>
</evidence>
<accession>A0ABW5QS06</accession>
<dbReference type="Pfam" id="PF13034">
    <property type="entry name" value="DUF3895"/>
    <property type="match status" value="1"/>
</dbReference>
<organism evidence="1 2">
    <name type="scientific">Paenibacillus thailandensis</name>
    <dbReference type="NCBI Taxonomy" id="393250"/>
    <lineage>
        <taxon>Bacteria</taxon>
        <taxon>Bacillati</taxon>
        <taxon>Bacillota</taxon>
        <taxon>Bacilli</taxon>
        <taxon>Bacillales</taxon>
        <taxon>Paenibacillaceae</taxon>
        <taxon>Paenibacillus</taxon>
    </lineage>
</organism>
<proteinExistence type="predicted"/>
<gene>
    <name evidence="1" type="ORF">ACFSW5_02355</name>
</gene>
<sequence>MKLSQEERDQILCTLTQNQRDFLNETMTRGRRTMVANALARSKGHHISDDTPFEEVEHLLDSWIYIGYIDAGTVSSDYPYECGRPLRYQHSVQDRSTGEVKKFGIHHLREHTGLDPKVVYDIVKGFDKIDYELDDVLIKKQTGWKLNQALGQIPEDIVLPADIQGHIDHELPLLDRQIQKIRRLIKERKIEAARASLRNRSATDRAFQQSLPLFEPAPSNTFVRQDEPLLGLDDQLQDAILELLISGEGSARRICESLISRRLAPGLRLSSGKPSFYPLVVEFIEHFVASGQCRNISGDYRDRVYEWL</sequence>
<protein>
    <submittedName>
        <fullName evidence="1">DUF3895 domain-containing protein</fullName>
    </submittedName>
</protein>
<comment type="caution">
    <text evidence="1">The sequence shown here is derived from an EMBL/GenBank/DDBJ whole genome shotgun (WGS) entry which is preliminary data.</text>
</comment>
<dbReference type="EMBL" id="JBHUMY010000001">
    <property type="protein sequence ID" value="MFD2659102.1"/>
    <property type="molecule type" value="Genomic_DNA"/>
</dbReference>
<dbReference type="Proteomes" id="UP001597493">
    <property type="component" value="Unassembled WGS sequence"/>
</dbReference>
<reference evidence="2" key="1">
    <citation type="journal article" date="2019" name="Int. J. Syst. Evol. Microbiol.">
        <title>The Global Catalogue of Microorganisms (GCM) 10K type strain sequencing project: providing services to taxonomists for standard genome sequencing and annotation.</title>
        <authorList>
            <consortium name="The Broad Institute Genomics Platform"/>
            <consortium name="The Broad Institute Genome Sequencing Center for Infectious Disease"/>
            <person name="Wu L."/>
            <person name="Ma J."/>
        </authorList>
    </citation>
    <scope>NUCLEOTIDE SEQUENCE [LARGE SCALE GENOMIC DNA]</scope>
    <source>
        <strain evidence="2">TISTR 1827</strain>
    </source>
</reference>
<keyword evidence="2" id="KW-1185">Reference proteome</keyword>
<dbReference type="InterPro" id="IPR024995">
    <property type="entry name" value="DUF3895"/>
</dbReference>
<evidence type="ECO:0000313" key="1">
    <source>
        <dbReference type="EMBL" id="MFD2659102.1"/>
    </source>
</evidence>
<name>A0ABW5QS06_9BACL</name>
<dbReference type="RefSeq" id="WP_379269324.1">
    <property type="nucleotide sequence ID" value="NZ_JBHUGT010000031.1"/>
</dbReference>